<organism evidence="3 4">
    <name type="scientific">Botrytis byssoidea</name>
    <dbReference type="NCBI Taxonomy" id="139641"/>
    <lineage>
        <taxon>Eukaryota</taxon>
        <taxon>Fungi</taxon>
        <taxon>Dikarya</taxon>
        <taxon>Ascomycota</taxon>
        <taxon>Pezizomycotina</taxon>
        <taxon>Leotiomycetes</taxon>
        <taxon>Helotiales</taxon>
        <taxon>Sclerotiniaceae</taxon>
        <taxon>Botrytis</taxon>
    </lineage>
</organism>
<comment type="caution">
    <text evidence="3">The sequence shown here is derived from an EMBL/GenBank/DDBJ whole genome shotgun (WGS) entry which is preliminary data.</text>
</comment>
<evidence type="ECO:0000313" key="3">
    <source>
        <dbReference type="EMBL" id="KAF7922764.1"/>
    </source>
</evidence>
<dbReference type="AlphaFoldDB" id="A0A9P5LS60"/>
<dbReference type="InterPro" id="IPR036291">
    <property type="entry name" value="NAD(P)-bd_dom_sf"/>
</dbReference>
<gene>
    <name evidence="3" type="ORF">EAE97_010928</name>
</gene>
<keyword evidence="2" id="KW-0560">Oxidoreductase</keyword>
<dbReference type="PRINTS" id="PR00080">
    <property type="entry name" value="SDRFAMILY"/>
</dbReference>
<evidence type="ECO:0000256" key="2">
    <source>
        <dbReference type="ARBA" id="ARBA00023002"/>
    </source>
</evidence>
<dbReference type="GeneID" id="62154516"/>
<dbReference type="Proteomes" id="UP000710849">
    <property type="component" value="Unassembled WGS sequence"/>
</dbReference>
<dbReference type="PANTHER" id="PTHR24321:SF12">
    <property type="entry name" value="SHORT-CHAIN DEHYDROGENASE_REDUCTASE FAMILY, PUTATIVE (AFU_ORTHOLOGUE AFUA_5G14340)-RELATED"/>
    <property type="match status" value="1"/>
</dbReference>
<protein>
    <submittedName>
        <fullName evidence="3">Uncharacterized protein</fullName>
    </submittedName>
</protein>
<accession>A0A9P5LS60</accession>
<proteinExistence type="inferred from homology"/>
<reference evidence="3 4" key="1">
    <citation type="journal article" date="2020" name="Genome Biol. Evol.">
        <title>Comparative genomics of Sclerotiniaceae.</title>
        <authorList>
            <person name="Valero Jimenez C.A."/>
            <person name="Steentjes M."/>
            <person name="Scholten O.E."/>
            <person name="Van Kan J.A.L."/>
        </authorList>
    </citation>
    <scope>NUCLEOTIDE SEQUENCE [LARGE SCALE GENOMIC DNA]</scope>
    <source>
        <strain evidence="3 4">MUCL 94</strain>
    </source>
</reference>
<sequence length="280" mass="29390">MGAIKLDGGVAIITGVSWVGNWERDWFTFAEAGASAIVFADIDEAKIKEAVEESKKLATDPKFQALAIGVDVTKAESVQSLIKAAIEAFGRADYCVNSAGIDVDVYIQFNDSVEATYDKVMDINAKGAYLVTRAASKQMASQEPRVVAATRGRERNLGRGSIVNVRSALSYGAVSYKVGYVTSKHALLGITKASAVEAGPAGVRVNLVCPSWVATSMFTEECNRAPPTAEFIKAAVSTGRPAEAGEVAEGISFLCSSAATYINGVGLLIDAGLTLTVHLG</sequence>
<dbReference type="GO" id="GO:0016491">
    <property type="term" value="F:oxidoreductase activity"/>
    <property type="evidence" value="ECO:0007669"/>
    <property type="project" value="UniProtKB-KW"/>
</dbReference>
<dbReference type="InterPro" id="IPR002347">
    <property type="entry name" value="SDR_fam"/>
</dbReference>
<comment type="similarity">
    <text evidence="1">Belongs to the short-chain dehydrogenases/reductases (SDR) family.</text>
</comment>
<dbReference type="RefSeq" id="XP_038727602.1">
    <property type="nucleotide sequence ID" value="XM_038881443.1"/>
</dbReference>
<dbReference type="PRINTS" id="PR00081">
    <property type="entry name" value="GDHRDH"/>
</dbReference>
<dbReference type="PANTHER" id="PTHR24321">
    <property type="entry name" value="DEHYDROGENASES, SHORT CHAIN"/>
    <property type="match status" value="1"/>
</dbReference>
<dbReference type="CDD" id="cd05233">
    <property type="entry name" value="SDR_c"/>
    <property type="match status" value="1"/>
</dbReference>
<evidence type="ECO:0000256" key="1">
    <source>
        <dbReference type="ARBA" id="ARBA00006484"/>
    </source>
</evidence>
<dbReference type="EMBL" id="RCSW01000032">
    <property type="protein sequence ID" value="KAF7922764.1"/>
    <property type="molecule type" value="Genomic_DNA"/>
</dbReference>
<evidence type="ECO:0000313" key="4">
    <source>
        <dbReference type="Proteomes" id="UP000710849"/>
    </source>
</evidence>
<dbReference type="Gene3D" id="3.40.50.720">
    <property type="entry name" value="NAD(P)-binding Rossmann-like Domain"/>
    <property type="match status" value="1"/>
</dbReference>
<dbReference type="Pfam" id="PF13561">
    <property type="entry name" value="adh_short_C2"/>
    <property type="match status" value="1"/>
</dbReference>
<dbReference type="SUPFAM" id="SSF51735">
    <property type="entry name" value="NAD(P)-binding Rossmann-fold domains"/>
    <property type="match status" value="1"/>
</dbReference>
<name>A0A9P5LS60_9HELO</name>
<keyword evidence="4" id="KW-1185">Reference proteome</keyword>